<dbReference type="PANTHER" id="PTHR34290">
    <property type="entry name" value="SI:CH73-390P7.2"/>
    <property type="match status" value="1"/>
</dbReference>
<evidence type="ECO:0000313" key="2">
    <source>
        <dbReference type="Proteomes" id="UP000095751"/>
    </source>
</evidence>
<name>A0A1E7FCP1_9STRA</name>
<accession>A0A1E7FCP1</accession>
<dbReference type="InterPro" id="IPR044691">
    <property type="entry name" value="DCC1_Trx"/>
</dbReference>
<organism evidence="1 2">
    <name type="scientific">Fragilariopsis cylindrus CCMP1102</name>
    <dbReference type="NCBI Taxonomy" id="635003"/>
    <lineage>
        <taxon>Eukaryota</taxon>
        <taxon>Sar</taxon>
        <taxon>Stramenopiles</taxon>
        <taxon>Ochrophyta</taxon>
        <taxon>Bacillariophyta</taxon>
        <taxon>Bacillariophyceae</taxon>
        <taxon>Bacillariophycidae</taxon>
        <taxon>Bacillariales</taxon>
        <taxon>Bacillariaceae</taxon>
        <taxon>Fragilariopsis</taxon>
    </lineage>
</organism>
<evidence type="ECO:0000313" key="1">
    <source>
        <dbReference type="EMBL" id="OEU15930.1"/>
    </source>
</evidence>
<dbReference type="KEGG" id="fcy:FRACYDRAFT_269532"/>
<keyword evidence="2" id="KW-1185">Reference proteome</keyword>
<sequence length="224" mass="25631">MNVRCIIRIMATMTIIATMNRRLGKGGLSIAVDGFAFRHKSVAYRRYTYSSSSLSSTATTTDKNVRLFPEEINVLYDSKCNVCKLEMDWLVSRDIRINGPDNRKLKLTDLEDENYNENDPANGGIDYDTGMAAIYAIKYDGTLYKGVPVFELAYDTVKLGWIWKLNEVPAINRFFNWGYELFAKNRTRFTRGTSLEELIQLNAVKKEAQQKAIEDDCESCKNKI</sequence>
<dbReference type="OrthoDB" id="441708at2759"/>
<dbReference type="InParanoid" id="A0A1E7FCP1"/>
<dbReference type="Pfam" id="PF04134">
    <property type="entry name" value="DCC1-like"/>
    <property type="match status" value="1"/>
</dbReference>
<dbReference type="InterPro" id="IPR007263">
    <property type="entry name" value="DCC1-like"/>
</dbReference>
<dbReference type="Proteomes" id="UP000095751">
    <property type="component" value="Unassembled WGS sequence"/>
</dbReference>
<dbReference type="GO" id="GO:0015035">
    <property type="term" value="F:protein-disulfide reductase activity"/>
    <property type="evidence" value="ECO:0007669"/>
    <property type="project" value="InterPro"/>
</dbReference>
<reference evidence="1 2" key="1">
    <citation type="submission" date="2016-09" db="EMBL/GenBank/DDBJ databases">
        <title>Extensive genetic diversity and differential bi-allelic expression allows diatom success in the polar Southern Ocean.</title>
        <authorList>
            <consortium name="DOE Joint Genome Institute"/>
            <person name="Mock T."/>
            <person name="Otillar R.P."/>
            <person name="Strauss J."/>
            <person name="Dupont C."/>
            <person name="Frickenhaus S."/>
            <person name="Maumus F."/>
            <person name="Mcmullan M."/>
            <person name="Sanges R."/>
            <person name="Schmutz J."/>
            <person name="Toseland A."/>
            <person name="Valas R."/>
            <person name="Veluchamy A."/>
            <person name="Ward B.J."/>
            <person name="Allen A."/>
            <person name="Barry K."/>
            <person name="Falciatore A."/>
            <person name="Ferrante M."/>
            <person name="Fortunato A.E."/>
            <person name="Gloeckner G."/>
            <person name="Gruber A."/>
            <person name="Hipkin R."/>
            <person name="Janech M."/>
            <person name="Kroth P."/>
            <person name="Leese F."/>
            <person name="Lindquist E."/>
            <person name="Lyon B.R."/>
            <person name="Martin J."/>
            <person name="Mayer C."/>
            <person name="Parker M."/>
            <person name="Quesneville H."/>
            <person name="Raymond J."/>
            <person name="Uhlig C."/>
            <person name="Valentin K.U."/>
            <person name="Worden A.Z."/>
            <person name="Armbrust E.V."/>
            <person name="Bowler C."/>
            <person name="Green B."/>
            <person name="Moulton V."/>
            <person name="Van Oosterhout C."/>
            <person name="Grigoriev I."/>
        </authorList>
    </citation>
    <scope>NUCLEOTIDE SEQUENCE [LARGE SCALE GENOMIC DNA]</scope>
    <source>
        <strain evidence="1 2">CCMP1102</strain>
    </source>
</reference>
<gene>
    <name evidence="1" type="ORF">FRACYDRAFT_269532</name>
</gene>
<protein>
    <submittedName>
        <fullName evidence="1">Uncharacterized protein</fullName>
    </submittedName>
</protein>
<dbReference type="EMBL" id="KV784359">
    <property type="protein sequence ID" value="OEU15930.1"/>
    <property type="molecule type" value="Genomic_DNA"/>
</dbReference>
<proteinExistence type="predicted"/>
<dbReference type="PANTHER" id="PTHR34290:SF2">
    <property type="entry name" value="OS04G0668800 PROTEIN"/>
    <property type="match status" value="1"/>
</dbReference>
<dbReference type="AlphaFoldDB" id="A0A1E7FCP1"/>